<organism evidence="7 8">
    <name type="scientific">Pseudomonas wadenswilerensis</name>
    <dbReference type="NCBI Taxonomy" id="1785161"/>
    <lineage>
        <taxon>Bacteria</taxon>
        <taxon>Pseudomonadati</taxon>
        <taxon>Pseudomonadota</taxon>
        <taxon>Gammaproteobacteria</taxon>
        <taxon>Pseudomonadales</taxon>
        <taxon>Pseudomonadaceae</taxon>
        <taxon>Pseudomonas</taxon>
    </lineage>
</organism>
<dbReference type="Pfam" id="PF22588">
    <property type="entry name" value="dCache_1_like"/>
    <property type="match status" value="1"/>
</dbReference>
<gene>
    <name evidence="7" type="primary">cph2</name>
    <name evidence="7" type="ORF">CCOS864_02933</name>
</gene>
<feature type="transmembrane region" description="Helical" evidence="5">
    <location>
        <begin position="26"/>
        <end position="44"/>
    </location>
</feature>
<dbReference type="Gene3D" id="3.30.450.20">
    <property type="entry name" value="PAS domain"/>
    <property type="match status" value="2"/>
</dbReference>
<dbReference type="SUPFAM" id="SSF55073">
    <property type="entry name" value="Nucleotide cyclase"/>
    <property type="match status" value="1"/>
</dbReference>
<reference evidence="8" key="1">
    <citation type="submission" date="2018-07" db="EMBL/GenBank/DDBJ databases">
        <authorList>
            <person name="Blom J."/>
        </authorList>
    </citation>
    <scope>NUCLEOTIDE SEQUENCE [LARGE SCALE GENOMIC DNA]</scope>
    <source>
        <strain evidence="8">CCOS 864</strain>
    </source>
</reference>
<evidence type="ECO:0000256" key="2">
    <source>
        <dbReference type="ARBA" id="ARBA00004533"/>
    </source>
</evidence>
<dbReference type="FunFam" id="3.30.70.270:FF:000001">
    <property type="entry name" value="Diguanylate cyclase domain protein"/>
    <property type="match status" value="1"/>
</dbReference>
<evidence type="ECO:0000256" key="4">
    <source>
        <dbReference type="ARBA" id="ARBA00034247"/>
    </source>
</evidence>
<dbReference type="PANTHER" id="PTHR45138">
    <property type="entry name" value="REGULATORY COMPONENTS OF SENSORY TRANSDUCTION SYSTEM"/>
    <property type="match status" value="1"/>
</dbReference>
<dbReference type="SMART" id="SM00267">
    <property type="entry name" value="GGDEF"/>
    <property type="match status" value="1"/>
</dbReference>
<dbReference type="RefSeq" id="WP_115087005.1">
    <property type="nucleotide sequence ID" value="NZ_CBCSFG010000014.1"/>
</dbReference>
<dbReference type="AlphaFoldDB" id="A0A380SZL5"/>
<comment type="cofactor">
    <cofactor evidence="1">
        <name>Mg(2+)</name>
        <dbReference type="ChEBI" id="CHEBI:18420"/>
    </cofactor>
</comment>
<dbReference type="NCBIfam" id="TIGR00254">
    <property type="entry name" value="GGDEF"/>
    <property type="match status" value="1"/>
</dbReference>
<sequence>MHPSDDLNGDEAAESFSPREGRSAPLFRLILSFMLVVVLLFVGIEGWRIWRDYRHAFASAHDSVTNLASATAQHAEDAIRQVDVVTAMLGERLEGDGFARMNIPRLHRLLKQQAALMPQLHGLFVYGSDGHWIVTDKSETPTNANNADRDYFEYHRTHVDRGVYIGAVVKSRSTGELIIPVSRRLDNPDGSFFGVLLGTVKVDYFVEFYGAFKIDDRGALVLAKRDGTILLRRPFVERVIGGSLAGSEIFQEYLPHSSEGVVETTAVVDGTQRLYAYKALDAYPLVVEAGLSRASIIGPWRDDLIKTAMVLLLLLVGLSGFGALVLRQLRERIVMETALRRAHQTVRDLALSDSLTGLGNRRRLDTALAEEIRRARRQGYPLALVMMDLDYFKRYNDNYGHPAGDDCLRAVGTAIQGSLKRPGDLAVRYGGEEFTLLLPNTDAAGASRIVEDILEAIRQLHIEHVKSPSGRVTASAGIALGYPGKEAVGADMLMGAADSALYLAKDKGRNGWCLVDGLGEGRASSKL</sequence>
<evidence type="ECO:0000256" key="5">
    <source>
        <dbReference type="SAM" id="Phobius"/>
    </source>
</evidence>
<keyword evidence="5" id="KW-0812">Transmembrane</keyword>
<keyword evidence="5" id="KW-1133">Transmembrane helix</keyword>
<dbReference type="InterPro" id="IPR054327">
    <property type="entry name" value="His-kinase-like_sensor"/>
</dbReference>
<dbReference type="CDD" id="cd01949">
    <property type="entry name" value="GGDEF"/>
    <property type="match status" value="1"/>
</dbReference>
<dbReference type="Gene3D" id="3.30.70.270">
    <property type="match status" value="1"/>
</dbReference>
<feature type="domain" description="GGDEF" evidence="6">
    <location>
        <begin position="380"/>
        <end position="517"/>
    </location>
</feature>
<dbReference type="PROSITE" id="PS50887">
    <property type="entry name" value="GGDEF"/>
    <property type="match status" value="1"/>
</dbReference>
<dbReference type="InterPro" id="IPR029787">
    <property type="entry name" value="Nucleotide_cyclase"/>
</dbReference>
<dbReference type="GO" id="GO:1902201">
    <property type="term" value="P:negative regulation of bacterial-type flagellum-dependent cell motility"/>
    <property type="evidence" value="ECO:0007669"/>
    <property type="project" value="TreeGrafter"/>
</dbReference>
<keyword evidence="5" id="KW-0472">Membrane</keyword>
<comment type="catalytic activity">
    <reaction evidence="4">
        <text>2 GTP = 3',3'-c-di-GMP + 2 diphosphate</text>
        <dbReference type="Rhea" id="RHEA:24898"/>
        <dbReference type="ChEBI" id="CHEBI:33019"/>
        <dbReference type="ChEBI" id="CHEBI:37565"/>
        <dbReference type="ChEBI" id="CHEBI:58805"/>
        <dbReference type="EC" id="2.7.7.65"/>
    </reaction>
</comment>
<dbReference type="Pfam" id="PF00990">
    <property type="entry name" value="GGDEF"/>
    <property type="match status" value="1"/>
</dbReference>
<dbReference type="CDD" id="cd12914">
    <property type="entry name" value="PDC1_DGC_like"/>
    <property type="match status" value="1"/>
</dbReference>
<dbReference type="PANTHER" id="PTHR45138:SF9">
    <property type="entry name" value="DIGUANYLATE CYCLASE DGCM-RELATED"/>
    <property type="match status" value="1"/>
</dbReference>
<evidence type="ECO:0000259" key="6">
    <source>
        <dbReference type="PROSITE" id="PS50887"/>
    </source>
</evidence>
<feature type="transmembrane region" description="Helical" evidence="5">
    <location>
        <begin position="308"/>
        <end position="326"/>
    </location>
</feature>
<dbReference type="Proteomes" id="UP000255177">
    <property type="component" value="Unassembled WGS sequence"/>
</dbReference>
<accession>A0A380SZL5</accession>
<evidence type="ECO:0000256" key="3">
    <source>
        <dbReference type="ARBA" id="ARBA00012528"/>
    </source>
</evidence>
<dbReference type="EMBL" id="UIDD01000007">
    <property type="protein sequence ID" value="SUQ63482.1"/>
    <property type="molecule type" value="Genomic_DNA"/>
</dbReference>
<dbReference type="GO" id="GO:0005886">
    <property type="term" value="C:plasma membrane"/>
    <property type="evidence" value="ECO:0007669"/>
    <property type="project" value="UniProtKB-SubCell"/>
</dbReference>
<dbReference type="CDD" id="cd12915">
    <property type="entry name" value="PDC2_DGC_like"/>
    <property type="match status" value="1"/>
</dbReference>
<name>A0A380SZL5_9PSED</name>
<dbReference type="InterPro" id="IPR000160">
    <property type="entry name" value="GGDEF_dom"/>
</dbReference>
<evidence type="ECO:0000313" key="7">
    <source>
        <dbReference type="EMBL" id="SUQ63482.1"/>
    </source>
</evidence>
<protein>
    <recommendedName>
        <fullName evidence="3">diguanylate cyclase</fullName>
        <ecNumber evidence="3">2.7.7.65</ecNumber>
    </recommendedName>
</protein>
<dbReference type="InterPro" id="IPR050469">
    <property type="entry name" value="Diguanylate_Cyclase"/>
</dbReference>
<proteinExistence type="predicted"/>
<evidence type="ECO:0000256" key="1">
    <source>
        <dbReference type="ARBA" id="ARBA00001946"/>
    </source>
</evidence>
<dbReference type="EC" id="2.7.7.65" evidence="3"/>
<comment type="subcellular location">
    <subcellularLocation>
        <location evidence="2">Cell inner membrane</location>
    </subcellularLocation>
</comment>
<evidence type="ECO:0000313" key="8">
    <source>
        <dbReference type="Proteomes" id="UP000255177"/>
    </source>
</evidence>
<dbReference type="GO" id="GO:0052621">
    <property type="term" value="F:diguanylate cyclase activity"/>
    <property type="evidence" value="ECO:0007669"/>
    <property type="project" value="UniProtKB-EC"/>
</dbReference>
<dbReference type="InterPro" id="IPR043128">
    <property type="entry name" value="Rev_trsase/Diguanyl_cyclase"/>
</dbReference>
<keyword evidence="8" id="KW-1185">Reference proteome</keyword>
<dbReference type="GO" id="GO:0043709">
    <property type="term" value="P:cell adhesion involved in single-species biofilm formation"/>
    <property type="evidence" value="ECO:0007669"/>
    <property type="project" value="TreeGrafter"/>
</dbReference>